<dbReference type="InterPro" id="IPR011990">
    <property type="entry name" value="TPR-like_helical_dom_sf"/>
</dbReference>
<dbReference type="Gene3D" id="1.25.40.10">
    <property type="entry name" value="Tetratricopeptide repeat domain"/>
    <property type="match status" value="1"/>
</dbReference>
<organism evidence="3 4">
    <name type="scientific">Prorocentrum cordatum</name>
    <dbReference type="NCBI Taxonomy" id="2364126"/>
    <lineage>
        <taxon>Eukaryota</taxon>
        <taxon>Sar</taxon>
        <taxon>Alveolata</taxon>
        <taxon>Dinophyceae</taxon>
        <taxon>Prorocentrales</taxon>
        <taxon>Prorocentraceae</taxon>
        <taxon>Prorocentrum</taxon>
    </lineage>
</organism>
<gene>
    <name evidence="3" type="ORF">PCOR1329_LOCUS48611</name>
</gene>
<evidence type="ECO:0000313" key="3">
    <source>
        <dbReference type="EMBL" id="CAK0859174.1"/>
    </source>
</evidence>
<protein>
    <submittedName>
        <fullName evidence="3">Uncharacterized protein</fullName>
    </submittedName>
</protein>
<dbReference type="PANTHER" id="PTHR46035">
    <property type="entry name" value="TETRATRICOPEPTIDE REPEAT PROTEIN 4"/>
    <property type="match status" value="1"/>
</dbReference>
<accession>A0ABN9UHQ6</accession>
<sequence length="140" mass="14634">MTRGFRKGQTPSGRPSTGGRKEGGREAGVDVLFSTSGSRLAVVAVVGRARPRPLPIALAAGAGGLNSQLYSNRAAVSLRVGEYQKAVDDCRRAILQDPANIKARFRGAKASEALGLTSQAIRFCDGALALSPAEKEVLQL</sequence>
<evidence type="ECO:0000256" key="2">
    <source>
        <dbReference type="SAM" id="MobiDB-lite"/>
    </source>
</evidence>
<evidence type="ECO:0000313" key="4">
    <source>
        <dbReference type="Proteomes" id="UP001189429"/>
    </source>
</evidence>
<dbReference type="SMART" id="SM00028">
    <property type="entry name" value="TPR"/>
    <property type="match status" value="2"/>
</dbReference>
<dbReference type="PANTHER" id="PTHR46035:SF1">
    <property type="entry name" value="TETRATRICOPEPTIDE REPEAT PROTEIN 4"/>
    <property type="match status" value="1"/>
</dbReference>
<proteinExistence type="predicted"/>
<comment type="caution">
    <text evidence="3">The sequence shown here is derived from an EMBL/GenBank/DDBJ whole genome shotgun (WGS) entry which is preliminary data.</text>
</comment>
<dbReference type="Proteomes" id="UP001189429">
    <property type="component" value="Unassembled WGS sequence"/>
</dbReference>
<dbReference type="InterPro" id="IPR019734">
    <property type="entry name" value="TPR_rpt"/>
</dbReference>
<name>A0ABN9UHQ6_9DINO</name>
<keyword evidence="1" id="KW-0802">TPR repeat</keyword>
<dbReference type="EMBL" id="CAUYUJ010015871">
    <property type="protein sequence ID" value="CAK0859174.1"/>
    <property type="molecule type" value="Genomic_DNA"/>
</dbReference>
<dbReference type="PROSITE" id="PS50005">
    <property type="entry name" value="TPR"/>
    <property type="match status" value="1"/>
</dbReference>
<feature type="non-terminal residue" evidence="3">
    <location>
        <position position="140"/>
    </location>
</feature>
<evidence type="ECO:0000256" key="1">
    <source>
        <dbReference type="PROSITE-ProRule" id="PRU00339"/>
    </source>
</evidence>
<feature type="region of interest" description="Disordered" evidence="2">
    <location>
        <begin position="1"/>
        <end position="26"/>
    </location>
</feature>
<dbReference type="SUPFAM" id="SSF48452">
    <property type="entry name" value="TPR-like"/>
    <property type="match status" value="1"/>
</dbReference>
<keyword evidence="4" id="KW-1185">Reference proteome</keyword>
<feature type="repeat" description="TPR" evidence="1">
    <location>
        <begin position="67"/>
        <end position="100"/>
    </location>
</feature>
<reference evidence="3" key="1">
    <citation type="submission" date="2023-10" db="EMBL/GenBank/DDBJ databases">
        <authorList>
            <person name="Chen Y."/>
            <person name="Shah S."/>
            <person name="Dougan E. K."/>
            <person name="Thang M."/>
            <person name="Chan C."/>
        </authorList>
    </citation>
    <scope>NUCLEOTIDE SEQUENCE [LARGE SCALE GENOMIC DNA]</scope>
</reference>